<dbReference type="AlphaFoldDB" id="A0A8J7MBA5"/>
<dbReference type="CDD" id="cd17254">
    <property type="entry name" value="RMtype1_S_FclI-TRD1-CR1_like"/>
    <property type="match status" value="1"/>
</dbReference>
<accession>A0A8J7MBA5</accession>
<organism evidence="6 7">
    <name type="scientific">Thermohalobaculum xanthum</name>
    <dbReference type="NCBI Taxonomy" id="2753746"/>
    <lineage>
        <taxon>Bacteria</taxon>
        <taxon>Pseudomonadati</taxon>
        <taxon>Pseudomonadota</taxon>
        <taxon>Alphaproteobacteria</taxon>
        <taxon>Rhodobacterales</taxon>
        <taxon>Paracoccaceae</taxon>
        <taxon>Thermohalobaculum</taxon>
    </lineage>
</organism>
<keyword evidence="6" id="KW-0540">Nuclease</keyword>
<reference evidence="6" key="1">
    <citation type="submission" date="2020-12" db="EMBL/GenBank/DDBJ databases">
        <title>Bacterial taxonomy.</title>
        <authorList>
            <person name="Pan X."/>
        </authorList>
    </citation>
    <scope>NUCLEOTIDE SEQUENCE</scope>
    <source>
        <strain evidence="6">M0105</strain>
    </source>
</reference>
<dbReference type="EMBL" id="JAEHHL010000016">
    <property type="protein sequence ID" value="MBK0401220.1"/>
    <property type="molecule type" value="Genomic_DNA"/>
</dbReference>
<gene>
    <name evidence="6" type="ORF">H0I76_18630</name>
</gene>
<keyword evidence="3" id="KW-0238">DNA-binding</keyword>
<evidence type="ECO:0000256" key="4">
    <source>
        <dbReference type="SAM" id="MobiDB-lite"/>
    </source>
</evidence>
<feature type="region of interest" description="Disordered" evidence="4">
    <location>
        <begin position="430"/>
        <end position="454"/>
    </location>
</feature>
<dbReference type="PANTHER" id="PTHR43140:SF1">
    <property type="entry name" value="TYPE I RESTRICTION ENZYME ECOKI SPECIFICITY SUBUNIT"/>
    <property type="match status" value="1"/>
</dbReference>
<evidence type="ECO:0000256" key="2">
    <source>
        <dbReference type="ARBA" id="ARBA00022747"/>
    </source>
</evidence>
<protein>
    <submittedName>
        <fullName evidence="6">Restriction endonuclease subunit S</fullName>
    </submittedName>
</protein>
<comment type="caution">
    <text evidence="6">The sequence shown here is derived from an EMBL/GenBank/DDBJ whole genome shotgun (WGS) entry which is preliminary data.</text>
</comment>
<dbReference type="RefSeq" id="WP_200613536.1">
    <property type="nucleotide sequence ID" value="NZ_JAEHHL010000016.1"/>
</dbReference>
<evidence type="ECO:0000313" key="6">
    <source>
        <dbReference type="EMBL" id="MBK0401220.1"/>
    </source>
</evidence>
<proteinExistence type="inferred from homology"/>
<dbReference type="InterPro" id="IPR000055">
    <property type="entry name" value="Restrct_endonuc_typeI_TRD"/>
</dbReference>
<dbReference type="Proteomes" id="UP000655420">
    <property type="component" value="Unassembled WGS sequence"/>
</dbReference>
<dbReference type="InterPro" id="IPR051212">
    <property type="entry name" value="Type-I_RE_S_subunit"/>
</dbReference>
<keyword evidence="7" id="KW-1185">Reference proteome</keyword>
<keyword evidence="2" id="KW-0680">Restriction system</keyword>
<keyword evidence="6" id="KW-0255">Endonuclease</keyword>
<dbReference type="GO" id="GO:0009307">
    <property type="term" value="P:DNA restriction-modification system"/>
    <property type="evidence" value="ECO:0007669"/>
    <property type="project" value="UniProtKB-KW"/>
</dbReference>
<feature type="domain" description="Type I restriction modification DNA specificity" evidence="5">
    <location>
        <begin position="7"/>
        <end position="167"/>
    </location>
</feature>
<evidence type="ECO:0000256" key="3">
    <source>
        <dbReference type="ARBA" id="ARBA00023125"/>
    </source>
</evidence>
<evidence type="ECO:0000259" key="5">
    <source>
        <dbReference type="Pfam" id="PF01420"/>
    </source>
</evidence>
<comment type="similarity">
    <text evidence="1">Belongs to the type-I restriction system S methylase family.</text>
</comment>
<evidence type="ECO:0000256" key="1">
    <source>
        <dbReference type="ARBA" id="ARBA00010923"/>
    </source>
</evidence>
<dbReference type="Pfam" id="PF01420">
    <property type="entry name" value="Methylase_S"/>
    <property type="match status" value="2"/>
</dbReference>
<keyword evidence="6" id="KW-0378">Hydrolase</keyword>
<dbReference type="Gene3D" id="3.90.220.20">
    <property type="entry name" value="DNA methylase specificity domains"/>
    <property type="match status" value="2"/>
</dbReference>
<feature type="domain" description="Type I restriction modification DNA specificity" evidence="5">
    <location>
        <begin position="211"/>
        <end position="379"/>
    </location>
</feature>
<sequence length="454" mass="50474">MSDHGLPESWASAEIGSLCDLVNGKAFKPSDWTENGLPIVRIQNLNNPDAPFNHYDGDVQEKFLIGEGELLFAWSGTPGTSFGAHVWRGGDAVLNQHIFKVEFDEKNLEKDFFRLAINQRLDELIGKAHGGVGLRHVTKGVFEQTEIAIPPLPEQRRIVDKLDRLSARSTAARHHLARIPILAARAKQAILAKAFRGELTADQRQAVGARNWRYGAAKDLCDLVQSGGTPKKGFTEKAGVPFLKVYNLVNQTVDFDYRSQFVSEQVHRTELRKSVAQPGDVLMNIVGPPLGKVAIVPNEYPEWNVNQAITVFRPGPNISSKWLYYFLRSGIPVESIYHETKGSAGQVNISLSQCRNFTIPTPDDTEQAEIVSRIETAFAYIDRMAEEASRAAHLLDRLDERLLAKAFRGELVPQDPNDEPAEALLARIRATRAAEPKAKRGRRRNSTRAATGDN</sequence>
<name>A0A8J7MBA5_9RHOB</name>
<dbReference type="GO" id="GO:0003677">
    <property type="term" value="F:DNA binding"/>
    <property type="evidence" value="ECO:0007669"/>
    <property type="project" value="UniProtKB-KW"/>
</dbReference>
<dbReference type="PANTHER" id="PTHR43140">
    <property type="entry name" value="TYPE-1 RESTRICTION ENZYME ECOKI SPECIFICITY PROTEIN"/>
    <property type="match status" value="1"/>
</dbReference>
<dbReference type="InterPro" id="IPR044946">
    <property type="entry name" value="Restrct_endonuc_typeI_TRD_sf"/>
</dbReference>
<dbReference type="GO" id="GO:0004519">
    <property type="term" value="F:endonuclease activity"/>
    <property type="evidence" value="ECO:0007669"/>
    <property type="project" value="UniProtKB-KW"/>
</dbReference>
<evidence type="ECO:0000313" key="7">
    <source>
        <dbReference type="Proteomes" id="UP000655420"/>
    </source>
</evidence>
<dbReference type="SUPFAM" id="SSF116734">
    <property type="entry name" value="DNA methylase specificity domain"/>
    <property type="match status" value="2"/>
</dbReference>